<feature type="region of interest" description="Disordered" evidence="1">
    <location>
        <begin position="757"/>
        <end position="789"/>
    </location>
</feature>
<evidence type="ECO:0000256" key="1">
    <source>
        <dbReference type="SAM" id="MobiDB-lite"/>
    </source>
</evidence>
<sequence>MSEILGANYTKKSTHKCIHKAVTDGNVNSPMDEFDRDDLNGSEHSSDQRHEGHESKNGLSRSRHRVTTFSLHSVIDGEVQCRFNIACLICKHKFTCNDTRSTFLAYYICDDCMENEKGHAEELEAALLNNNKARPMSVGCAHADLSVYDHCKCQNCIRRQLVSEERQKEVEVLQRCWHDLCQNIRQMFRDGLNANMTSSKGKRFNVDKIKRNVTILAEKDPHQLYKRLESIGHEYVLNLKSDDLWQILVAPQVVPALIQLYEAGANEEQVELERAKLFIKTLLDRFSCQQETARNMSPLLAVLNEDYLSQFGISWKVVNHHIFDRVIYQDNLLLNYLPNLENVLKCKLIVHDDENEDHRQRACTESSNADIPQGALELAQSFRVFHKLMVTSREIFKKASANIVLYTKQQKVINHIKRKTKGELLKENLGFFKSQWKMIRNCTLRKGQYYQWHADLTAFGDLTDLIDDECGHSDSEVDDINVSERLHELIEEGPANSVCVDENGEVLPYVRCKRCSLRHCSCDECRISHIITCGLLIDNEDINNLIWPVSDCSGRSDERDSDEKPQRKKSSLPSIKRLSNHNLRFQTAKALFTVHDHNSKKETAWGDWQVPYDYTDDIDYLDHCLCEKKSMHGERRSLNNQTGEEERATNISDSSDLSNSEKYQEIVKEAFELMAKRHRIESLSNYESENIDVRKTSPVIGNEKTSMIGSPGKHGVRSSFLMKKSNLRSDGKSDFTIASVSNINVTRFKIKKAGSNVTVDSDGTESDYETSSASFPGSNQRVDSSHLSRPDRMMLLKEMTRRHYIDLSKNNEVRDLALELSGRKTMEKPQMMRKIGLTSPVSRLIRKSKLVFDKNDANSDGTATVKSLSASARERLLSEVKGMDKKIRERTLLRLVQSYEDEHWTTRSPEDDKEDLLQDRLLESMRECFSKDWMKEEEASNLKTTVKDEKCASAREVVSRNSTAKMSYQEKRSDREMIYIPEARTMVSFSTASSGLANKKGKSSPRKVEQDNLAQQWSKQTLAAAIAKQLTEQRTVFDINKAFNVEKIQTFEKQKTAQTVSSKMGRHLDAMCNSTTAIDFSLDLGGFEINTFPESVRKLHEEGKLQKLLKQAVGLRQNKAGVSAKVDSKYGGGKRVGNEFRVSKEELFGYQTDNIDDLTDDDDESSDEEWSDCETLDEQHPHRHHSCDNKTKRKRTTSGTGRDGRHGRCDCCYCEMFGHAATDSTKSSRAQIRERLRMKLKRRTVQEQPETDTKNLKGKLIYAAANEKSKKSPAVIPDTPIEEILDYINEKDIAAAQAAANKAAKRARQKLRKQEEKERQDRERKLKEEQKKATEAEFIKMKKEQQVAQQQVKKEHRGAQQGIKKAKQSKPEAKKKKADRVRGKKKDGRDRKKETEQHFSETQDIEVPKEPILEFEYWNDPEFKRLASTKEQVGIFKVGRARIQSKEELKRNEGVAKRPEFSLLENEKENASAKKEKTDSVVQKDENNSFKNEDIVVKSETTFPVKCAAVFSKSGGLVFDIQPPIKLPKDKESDVFSAVVTVSETSTALPGVESGSQPPNVSWPITELPSKIPALPKTSLSDLSQMRLDTNISQRLPFSVLPVTSSSQTNALGFGTYQRGVSYYTHFGGQPQVYLISGLNQCVVSSANQNTPILPSASSNLAQDAVLRPLRTATALEGRTCQIGMNDKVYISGQYSIAPPVNNAPLTDVLQRGPISPIPIFDAKSFQTTTNVTYFGFQKLPRHASEALSLSSLSSSVPSSSSKPSRCGPAFTVRDFDFVSFNGNSNTTQSPSLGVMNAPLQNNSRSDNGAAQNSRNVNTNTATRRFTPPDSLSCSKRCSLDVIPVNNVISDIPARDPLNFVSLEQDVIANKTQNSQYLNKRFLVNHQNGIISTTGSVNTTQLNKIGTGRALPGSSQLTAAVRAKRNEACKTFLSSSSPLANYDSETQKLAAFAKEDEIFHSQSPMIFEPGDPRIAVAIAEMKFDPHEAFKPRPDSELEFLDPLELEVEHFKRVLWEEEQLTRPRVPLRELRKIDPENEPNAVFHFAPLV</sequence>
<evidence type="ECO:0000313" key="2">
    <source>
        <dbReference type="EMBL" id="CRZ21723.1"/>
    </source>
</evidence>
<dbReference type="PANTHER" id="PTHR15109">
    <property type="entry name" value="AGAP004327-PA"/>
    <property type="match status" value="1"/>
</dbReference>
<dbReference type="InterPro" id="IPR029717">
    <property type="entry name" value="FAM193"/>
</dbReference>
<feature type="compositionally biased region" description="Acidic residues" evidence="1">
    <location>
        <begin position="1154"/>
        <end position="1176"/>
    </location>
</feature>
<reference evidence="2" key="2">
    <citation type="submission" date="2012-12" db="EMBL/GenBank/DDBJ databases">
        <authorList>
            <consortium name="WormBase Consortium"/>
            <person name="Ghedin E."/>
            <person name="Paulini M."/>
        </authorList>
    </citation>
    <scope>NUCLEOTIDE SEQUENCE</scope>
    <source>
        <strain evidence="2">FR3</strain>
    </source>
</reference>
<name>A0A1U7F3N2_BRUMA</name>
<feature type="compositionally biased region" description="Polar residues" evidence="1">
    <location>
        <begin position="649"/>
        <end position="660"/>
    </location>
</feature>
<proteinExistence type="predicted"/>
<dbReference type="GO" id="GO:0005737">
    <property type="term" value="C:cytoplasm"/>
    <property type="evidence" value="ECO:0007669"/>
    <property type="project" value="TreeGrafter"/>
</dbReference>
<feature type="compositionally biased region" description="Polar residues" evidence="1">
    <location>
        <begin position="769"/>
        <end position="782"/>
    </location>
</feature>
<organism evidence="2">
    <name type="scientific">Brugia malayi</name>
    <name type="common">Filarial nematode worm</name>
    <dbReference type="NCBI Taxonomy" id="6279"/>
    <lineage>
        <taxon>Eukaryota</taxon>
        <taxon>Metazoa</taxon>
        <taxon>Ecdysozoa</taxon>
        <taxon>Nematoda</taxon>
        <taxon>Chromadorea</taxon>
        <taxon>Rhabditida</taxon>
        <taxon>Spirurina</taxon>
        <taxon>Spiruromorpha</taxon>
        <taxon>Filarioidea</taxon>
        <taxon>Onchocercidae</taxon>
        <taxon>Brugia</taxon>
    </lineage>
</organism>
<feature type="region of interest" description="Disordered" evidence="1">
    <location>
        <begin position="1153"/>
        <end position="1205"/>
    </location>
</feature>
<feature type="region of interest" description="Disordered" evidence="1">
    <location>
        <begin position="1449"/>
        <end position="1483"/>
    </location>
</feature>
<feature type="region of interest" description="Disordered" evidence="1">
    <location>
        <begin position="553"/>
        <end position="573"/>
    </location>
</feature>
<feature type="compositionally biased region" description="Basic and acidic residues" evidence="1">
    <location>
        <begin position="37"/>
        <end position="56"/>
    </location>
</feature>
<feature type="region of interest" description="Disordered" evidence="1">
    <location>
        <begin position="28"/>
        <end position="62"/>
    </location>
</feature>
<feature type="region of interest" description="Disordered" evidence="1">
    <location>
        <begin position="1304"/>
        <end position="1405"/>
    </location>
</feature>
<protein>
    <submittedName>
        <fullName evidence="2">Bm7746</fullName>
    </submittedName>
</protein>
<feature type="compositionally biased region" description="Basic residues" evidence="1">
    <location>
        <begin position="1364"/>
        <end position="1386"/>
    </location>
</feature>
<feature type="compositionally biased region" description="Basic and acidic residues" evidence="1">
    <location>
        <begin position="1312"/>
        <end position="1345"/>
    </location>
</feature>
<dbReference type="OMA" id="REMIYIP"/>
<dbReference type="GO" id="GO:0005634">
    <property type="term" value="C:nucleus"/>
    <property type="evidence" value="ECO:0007669"/>
    <property type="project" value="TreeGrafter"/>
</dbReference>
<feature type="compositionally biased region" description="Basic and acidic residues" evidence="1">
    <location>
        <begin position="1387"/>
        <end position="1405"/>
    </location>
</feature>
<feature type="compositionally biased region" description="Basic and acidic residues" evidence="1">
    <location>
        <begin position="554"/>
        <end position="565"/>
    </location>
</feature>
<reference evidence="2" key="1">
    <citation type="journal article" date="2007" name="Science">
        <title>Draft genome of the filarial nematode parasite Brugia malayi.</title>
        <authorList>
            <person name="Ghedin E."/>
            <person name="Wang S."/>
            <person name="Spiro D."/>
            <person name="Caler E."/>
            <person name="Zhao Q."/>
            <person name="Crabtree J."/>
            <person name="Allen J.E."/>
            <person name="Delcher A.L."/>
            <person name="Guiliano D.B."/>
            <person name="Miranda-Saavedra D."/>
            <person name="Angiuoli S.V."/>
            <person name="Creasy T."/>
            <person name="Amedeo P."/>
            <person name="Haas B."/>
            <person name="El-Sayed N.M."/>
            <person name="Wortman J.R."/>
            <person name="Feldblyum T."/>
            <person name="Tallon L."/>
            <person name="Schatz M."/>
            <person name="Shumway M."/>
            <person name="Koo H."/>
            <person name="Salzberg S.L."/>
            <person name="Schobel S."/>
            <person name="Pertea M."/>
            <person name="Pop M."/>
            <person name="White O."/>
            <person name="Barton G.J."/>
            <person name="Carlow C.K."/>
            <person name="Crawford M.J."/>
            <person name="Daub J."/>
            <person name="Dimmic M.W."/>
            <person name="Estes C.F."/>
            <person name="Foster J.M."/>
            <person name="Ganatra M."/>
            <person name="Gregory W.F."/>
            <person name="Johnson N.M."/>
            <person name="Jin J."/>
            <person name="Komuniecki R."/>
            <person name="Korf I."/>
            <person name="Kumar S."/>
            <person name="Laney S."/>
            <person name="Li B.W."/>
            <person name="Li W."/>
            <person name="Lindblom T.H."/>
            <person name="Lustigman S."/>
            <person name="Ma D."/>
            <person name="Maina C.V."/>
            <person name="Martin D.M."/>
            <person name="McCarter J.P."/>
            <person name="McReynolds L."/>
            <person name="Mitreva M."/>
            <person name="Nutman T.B."/>
            <person name="Parkinson J."/>
            <person name="Peregrin-Alvarez J.M."/>
            <person name="Poole C."/>
            <person name="Ren Q."/>
            <person name="Saunders L."/>
            <person name="Sluder A.E."/>
            <person name="Smith K."/>
            <person name="Stanke M."/>
            <person name="Unnasch T.R."/>
            <person name="Ware J."/>
            <person name="Wei A.D."/>
            <person name="Weil G."/>
            <person name="Williams D.J."/>
            <person name="Zhang Y."/>
            <person name="Williams S.A."/>
            <person name="Fraser-Liggett C."/>
            <person name="Slatko B."/>
            <person name="Blaxter M.L."/>
            <person name="Scott A.L."/>
        </authorList>
    </citation>
    <scope>NUCLEOTIDE SEQUENCE</scope>
    <source>
        <strain evidence="2">FR3</strain>
    </source>
</reference>
<dbReference type="EMBL" id="LN854668">
    <property type="protein sequence ID" value="CRZ21723.1"/>
    <property type="molecule type" value="Genomic_DNA"/>
</dbReference>
<dbReference type="PANTHER" id="PTHR15109:SF3">
    <property type="entry name" value="PROTEIN FAM193B"/>
    <property type="match status" value="1"/>
</dbReference>
<accession>A0A1U7F3N2</accession>
<feature type="region of interest" description="Disordered" evidence="1">
    <location>
        <begin position="633"/>
        <end position="660"/>
    </location>
</feature>
<feature type="compositionally biased region" description="Basic residues" evidence="1">
    <location>
        <begin position="1181"/>
        <end position="1196"/>
    </location>
</feature>
<gene>
    <name evidence="2" type="primary">Bm7746</name>
    <name evidence="2" type="ORF">BM_Bm7746</name>
</gene>
<feature type="region of interest" description="Disordered" evidence="1">
    <location>
        <begin position="1799"/>
        <end position="1832"/>
    </location>
</feature>